<dbReference type="Proteomes" id="UP000500953">
    <property type="component" value="Chromosome"/>
</dbReference>
<protein>
    <submittedName>
        <fullName evidence="2">Uncharacterized protein</fullName>
    </submittedName>
</protein>
<organism evidence="2 3">
    <name type="scientific">Nocardia terpenica</name>
    <dbReference type="NCBI Taxonomy" id="455432"/>
    <lineage>
        <taxon>Bacteria</taxon>
        <taxon>Bacillati</taxon>
        <taxon>Actinomycetota</taxon>
        <taxon>Actinomycetes</taxon>
        <taxon>Mycobacteriales</taxon>
        <taxon>Nocardiaceae</taxon>
        <taxon>Nocardia</taxon>
    </lineage>
</organism>
<reference evidence="2 3" key="1">
    <citation type="journal article" date="2019" name="ACS Chem. Biol.">
        <title>Identification and Mobilization of a Cryptic Antibiotic Biosynthesis Gene Locus from a Human-Pathogenic Nocardia Isolate.</title>
        <authorList>
            <person name="Herisse M."/>
            <person name="Ishida K."/>
            <person name="Porter J.L."/>
            <person name="Howden B."/>
            <person name="Hertweck C."/>
            <person name="Stinear T.P."/>
            <person name="Pidot S.J."/>
        </authorList>
    </citation>
    <scope>NUCLEOTIDE SEQUENCE [LARGE SCALE GENOMIC DNA]</scope>
    <source>
        <strain evidence="2 3">AUSMDU00012715</strain>
    </source>
</reference>
<accession>A0A6G9ZD01</accession>
<evidence type="ECO:0000313" key="3">
    <source>
        <dbReference type="Proteomes" id="UP000500953"/>
    </source>
</evidence>
<gene>
    <name evidence="2" type="ORF">F6W96_38310</name>
</gene>
<dbReference type="RefSeq" id="WP_167490666.1">
    <property type="nucleotide sequence ID" value="NZ_CP046173.1"/>
</dbReference>
<sequence>MTGNNPEETPILRLSLGLYKLWMLHLEATGGAVRAPMLDELSDGMDLFCFLLDREAAACLADGPFPRPDAQPSQYPLQHPGYSASADLRGSELPRP</sequence>
<proteinExistence type="predicted"/>
<dbReference type="EMBL" id="CP046173">
    <property type="protein sequence ID" value="QIS23324.1"/>
    <property type="molecule type" value="Genomic_DNA"/>
</dbReference>
<evidence type="ECO:0000256" key="1">
    <source>
        <dbReference type="SAM" id="MobiDB-lite"/>
    </source>
</evidence>
<feature type="region of interest" description="Disordered" evidence="1">
    <location>
        <begin position="63"/>
        <end position="96"/>
    </location>
</feature>
<evidence type="ECO:0000313" key="2">
    <source>
        <dbReference type="EMBL" id="QIS23324.1"/>
    </source>
</evidence>
<dbReference type="AlphaFoldDB" id="A0A6G9ZD01"/>
<name>A0A6G9ZD01_9NOCA</name>